<evidence type="ECO:0000256" key="11">
    <source>
        <dbReference type="SAM" id="MobiDB-lite"/>
    </source>
</evidence>
<keyword evidence="6" id="KW-0677">Repeat</keyword>
<protein>
    <recommendedName>
        <fullName evidence="12">CAP-Gly domain-containing protein</fullName>
    </recommendedName>
</protein>
<dbReference type="PANTHER" id="PTHR10552">
    <property type="entry name" value="U2 SMALL NUCLEAR RIBONUCLEOPROTEIN A"/>
    <property type="match status" value="1"/>
</dbReference>
<comment type="subcellular location">
    <subcellularLocation>
        <location evidence="2">Cytoplasm</location>
    </subcellularLocation>
    <subcellularLocation>
        <location evidence="1">Nucleus</location>
    </subcellularLocation>
</comment>
<evidence type="ECO:0000256" key="10">
    <source>
        <dbReference type="ARBA" id="ARBA00026055"/>
    </source>
</evidence>
<dbReference type="PROSITE" id="PS50245">
    <property type="entry name" value="CAP_GLY_2"/>
    <property type="match status" value="1"/>
</dbReference>
<evidence type="ECO:0000313" key="14">
    <source>
        <dbReference type="Proteomes" id="UP000243459"/>
    </source>
</evidence>
<reference evidence="14" key="1">
    <citation type="journal article" date="2017" name="Nat. Commun.">
        <title>The asparagus genome sheds light on the origin and evolution of a young Y chromosome.</title>
        <authorList>
            <person name="Harkess A."/>
            <person name="Zhou J."/>
            <person name="Xu C."/>
            <person name="Bowers J.E."/>
            <person name="Van der Hulst R."/>
            <person name="Ayyampalayam S."/>
            <person name="Mercati F."/>
            <person name="Riccardi P."/>
            <person name="McKain M.R."/>
            <person name="Kakrana A."/>
            <person name="Tang H."/>
            <person name="Ray J."/>
            <person name="Groenendijk J."/>
            <person name="Arikit S."/>
            <person name="Mathioni S.M."/>
            <person name="Nakano M."/>
            <person name="Shan H."/>
            <person name="Telgmann-Rauber A."/>
            <person name="Kanno A."/>
            <person name="Yue Z."/>
            <person name="Chen H."/>
            <person name="Li W."/>
            <person name="Chen Y."/>
            <person name="Xu X."/>
            <person name="Zhang Y."/>
            <person name="Luo S."/>
            <person name="Chen H."/>
            <person name="Gao J."/>
            <person name="Mao Z."/>
            <person name="Pires J.C."/>
            <person name="Luo M."/>
            <person name="Kudrna D."/>
            <person name="Wing R.A."/>
            <person name="Meyers B.C."/>
            <person name="Yi K."/>
            <person name="Kong H."/>
            <person name="Lavrijsen P."/>
            <person name="Sunseri F."/>
            <person name="Falavigna A."/>
            <person name="Ye Y."/>
            <person name="Leebens-Mack J.H."/>
            <person name="Chen G."/>
        </authorList>
    </citation>
    <scope>NUCLEOTIDE SEQUENCE [LARGE SCALE GENOMIC DNA]</scope>
    <source>
        <strain evidence="14">cv. DH0086</strain>
    </source>
</reference>
<evidence type="ECO:0000256" key="4">
    <source>
        <dbReference type="ARBA" id="ARBA00022490"/>
    </source>
</evidence>
<keyword evidence="14" id="KW-1185">Reference proteome</keyword>
<dbReference type="InterPro" id="IPR044079">
    <property type="entry name" value="Ubl_TBCE"/>
</dbReference>
<dbReference type="InterPro" id="IPR000938">
    <property type="entry name" value="CAP-Gly_domain"/>
</dbReference>
<feature type="domain" description="CAP-Gly" evidence="12">
    <location>
        <begin position="85"/>
        <end position="129"/>
    </location>
</feature>
<dbReference type="FunFam" id="3.80.10.10:FF:000752">
    <property type="entry name" value="Tubulin-folding cofactor E"/>
    <property type="match status" value="1"/>
</dbReference>
<dbReference type="PROSITE" id="PS00845">
    <property type="entry name" value="CAP_GLY_1"/>
    <property type="match status" value="1"/>
</dbReference>
<evidence type="ECO:0000256" key="1">
    <source>
        <dbReference type="ARBA" id="ARBA00004123"/>
    </source>
</evidence>
<evidence type="ECO:0000313" key="13">
    <source>
        <dbReference type="EMBL" id="ONK77308.1"/>
    </source>
</evidence>
<dbReference type="InterPro" id="IPR032675">
    <property type="entry name" value="LRR_dom_sf"/>
</dbReference>
<dbReference type="InterPro" id="IPR044640">
    <property type="entry name" value="RU2A"/>
</dbReference>
<comment type="subunit">
    <text evidence="10">Supercomplex made of cofactors A to E. Cofactors A and D function by capturing and stabilizing tubulin in a quasi-native conformation. Cofactor E binds to the cofactor D-tubulin complex; interaction with cofactor C then causes the release of tubulin polypeptides that are committed to the native state.</text>
</comment>
<dbReference type="Gene3D" id="2.30.30.190">
    <property type="entry name" value="CAP Gly-rich-like domain"/>
    <property type="match status" value="1"/>
</dbReference>
<dbReference type="GO" id="GO:0000398">
    <property type="term" value="P:mRNA splicing, via spliceosome"/>
    <property type="evidence" value="ECO:0007669"/>
    <property type="project" value="InterPro"/>
</dbReference>
<dbReference type="GO" id="GO:0005634">
    <property type="term" value="C:nucleus"/>
    <property type="evidence" value="ECO:0007669"/>
    <property type="project" value="UniProtKB-SubCell"/>
</dbReference>
<name>A0A5P1FG23_ASPOF</name>
<dbReference type="GO" id="GO:0030620">
    <property type="term" value="F:U2 snRNA binding"/>
    <property type="evidence" value="ECO:0007669"/>
    <property type="project" value="InterPro"/>
</dbReference>
<dbReference type="OMA" id="SEESHMF"/>
<proteinExistence type="inferred from homology"/>
<dbReference type="CDD" id="cd17044">
    <property type="entry name" value="Ubl_TBCE"/>
    <property type="match status" value="1"/>
</dbReference>
<comment type="similarity">
    <text evidence="9">Belongs to the U2 small nuclear ribonucleoprotein A family.</text>
</comment>
<comment type="similarity">
    <text evidence="3">Belongs to the TBCE family.</text>
</comment>
<dbReference type="GO" id="GO:0005737">
    <property type="term" value="C:cytoplasm"/>
    <property type="evidence" value="ECO:0007669"/>
    <property type="project" value="UniProtKB-SubCell"/>
</dbReference>
<dbReference type="InterPro" id="IPR029071">
    <property type="entry name" value="Ubiquitin-like_domsf"/>
</dbReference>
<feature type="region of interest" description="Disordered" evidence="11">
    <location>
        <begin position="35"/>
        <end position="57"/>
    </location>
</feature>
<dbReference type="FunFam" id="3.10.20.90:FF:000187">
    <property type="entry name" value="Tubulin-folding cofactor E"/>
    <property type="match status" value="1"/>
</dbReference>
<dbReference type="Gene3D" id="3.80.10.10">
    <property type="entry name" value="Ribonuclease Inhibitor"/>
    <property type="match status" value="2"/>
</dbReference>
<evidence type="ECO:0000256" key="5">
    <source>
        <dbReference type="ARBA" id="ARBA00022614"/>
    </source>
</evidence>
<dbReference type="PANTHER" id="PTHR10552:SF6">
    <property type="entry name" value="U2 SMALL NUCLEAR RIBONUCLEOPROTEIN A"/>
    <property type="match status" value="1"/>
</dbReference>
<dbReference type="InterPro" id="IPR001611">
    <property type="entry name" value="Leu-rich_rpt"/>
</dbReference>
<dbReference type="SUPFAM" id="SSF74924">
    <property type="entry name" value="Cap-Gly domain"/>
    <property type="match status" value="1"/>
</dbReference>
<evidence type="ECO:0000259" key="12">
    <source>
        <dbReference type="PROSITE" id="PS50245"/>
    </source>
</evidence>
<keyword evidence="4" id="KW-0963">Cytoplasm</keyword>
<evidence type="ECO:0000256" key="7">
    <source>
        <dbReference type="ARBA" id="ARBA00023186"/>
    </source>
</evidence>
<dbReference type="SMART" id="SM01052">
    <property type="entry name" value="CAP_GLY"/>
    <property type="match status" value="1"/>
</dbReference>
<gene>
    <name evidence="13" type="ORF">A4U43_C02F5200</name>
</gene>
<dbReference type="Proteomes" id="UP000243459">
    <property type="component" value="Chromosome 2"/>
</dbReference>
<dbReference type="PROSITE" id="PS51450">
    <property type="entry name" value="LRR"/>
    <property type="match status" value="3"/>
</dbReference>
<keyword evidence="7" id="KW-0143">Chaperone</keyword>
<dbReference type="Gramene" id="ONK77308">
    <property type="protein sequence ID" value="ONK77308"/>
    <property type="gene ID" value="A4U43_C02F5200"/>
</dbReference>
<evidence type="ECO:0000256" key="2">
    <source>
        <dbReference type="ARBA" id="ARBA00004496"/>
    </source>
</evidence>
<sequence length="598" mass="67017">MNLLQNNIHILTLAVTRYPLHLQIKNPFNYRVGSTPHSHLHSLPPSSLPPQNPHKWRTPKRQRFEYRAGGSTSPETPQNRQRYIGPVTGHQGVWIGVDWDDGDDGKHNGSVNGTRYFTTRSDKSGSLVRSKNLSAGISFVEGLRVRYRSDSTKEEEDEMYVLSTSNKRVSVQLVGRNKVEEKLKNFEELVAASVSYLGISSIGSASEIKSLVPNLKELDLTGNLLSKWQDIDIIVEALPALEVLNLTNNLMEHDLTELPSLKRIRILVLNNCSITWKEVEGFKQWLPSVEELHLMANQLREITPAPSAPNISTTQNFDSLRLLNLEDNCINSWDEIVKLSHLKRLEQLHLNKNKLKHIFFPAVNHSGSKLVNTDKRQDGCSMPFGSLQCLLLGCNEIDDLLSIDSLNFFPSLVDIRLSDNPIVDQAKGGIPRFVLIARLAKVKILNGSEVSPRERKESEIRYVRLVMAKLQSDDPQEIKRLHPRFFELKVLHGIEDEKPSNGPAGPQKMASGLLCMTLKCVGASIAEKSPLTKKLPPTTTVGKLKVLCESFFKLKGMKLRLFVEEEGSPLPQLLDDDMATLIDLGITSGSTILLDEES</sequence>
<dbReference type="Pfam" id="PF01302">
    <property type="entry name" value="CAP_GLY"/>
    <property type="match status" value="1"/>
</dbReference>
<dbReference type="SUPFAM" id="SSF54236">
    <property type="entry name" value="Ubiquitin-like"/>
    <property type="match status" value="1"/>
</dbReference>
<dbReference type="AlphaFoldDB" id="A0A5P1FG23"/>
<dbReference type="SUPFAM" id="SSF52058">
    <property type="entry name" value="L domain-like"/>
    <property type="match status" value="1"/>
</dbReference>
<accession>A0A5P1FG23</accession>
<keyword evidence="8" id="KW-0539">Nucleus</keyword>
<keyword evidence="5" id="KW-0433">Leucine-rich repeat</keyword>
<evidence type="ECO:0000256" key="8">
    <source>
        <dbReference type="ARBA" id="ARBA00023242"/>
    </source>
</evidence>
<organism evidence="13 14">
    <name type="scientific">Asparagus officinalis</name>
    <name type="common">Garden asparagus</name>
    <dbReference type="NCBI Taxonomy" id="4686"/>
    <lineage>
        <taxon>Eukaryota</taxon>
        <taxon>Viridiplantae</taxon>
        <taxon>Streptophyta</taxon>
        <taxon>Embryophyta</taxon>
        <taxon>Tracheophyta</taxon>
        <taxon>Spermatophyta</taxon>
        <taxon>Magnoliopsida</taxon>
        <taxon>Liliopsida</taxon>
        <taxon>Asparagales</taxon>
        <taxon>Asparagaceae</taxon>
        <taxon>Asparagoideae</taxon>
        <taxon>Asparagus</taxon>
    </lineage>
</organism>
<evidence type="ECO:0000256" key="3">
    <source>
        <dbReference type="ARBA" id="ARBA00006286"/>
    </source>
</evidence>
<dbReference type="EMBL" id="CM007382">
    <property type="protein sequence ID" value="ONK77308.1"/>
    <property type="molecule type" value="Genomic_DNA"/>
</dbReference>
<dbReference type="FunFam" id="2.30.30.190:FF:000016">
    <property type="entry name" value="Tubulin-folding cofactor E"/>
    <property type="match status" value="1"/>
</dbReference>
<evidence type="ECO:0000256" key="6">
    <source>
        <dbReference type="ARBA" id="ARBA00022737"/>
    </source>
</evidence>
<dbReference type="InterPro" id="IPR036859">
    <property type="entry name" value="CAP-Gly_dom_sf"/>
</dbReference>
<dbReference type="Gene3D" id="3.10.20.90">
    <property type="entry name" value="Phosphatidylinositol 3-kinase Catalytic Subunit, Chain A, domain 1"/>
    <property type="match status" value="1"/>
</dbReference>
<evidence type="ECO:0000256" key="9">
    <source>
        <dbReference type="ARBA" id="ARBA00024196"/>
    </source>
</evidence>